<name>A0A699V5H8_TANCI</name>
<accession>A0A699V5H8</accession>
<protein>
    <submittedName>
        <fullName evidence="1">Uncharacterized protein</fullName>
    </submittedName>
</protein>
<dbReference type="AlphaFoldDB" id="A0A699V5H8"/>
<gene>
    <name evidence="1" type="ORF">Tci_901070</name>
</gene>
<proteinExistence type="predicted"/>
<reference evidence="1" key="1">
    <citation type="journal article" date="2019" name="Sci. Rep.">
        <title>Draft genome of Tanacetum cinerariifolium, the natural source of mosquito coil.</title>
        <authorList>
            <person name="Yamashiro T."/>
            <person name="Shiraishi A."/>
            <person name="Satake H."/>
            <person name="Nakayama K."/>
        </authorList>
    </citation>
    <scope>NUCLEOTIDE SEQUENCE</scope>
</reference>
<dbReference type="EMBL" id="BKCJ011391656">
    <property type="protein sequence ID" value="GFD29101.1"/>
    <property type="molecule type" value="Genomic_DNA"/>
</dbReference>
<sequence>MDEDMALDEQAELSDDEDIGSAHIPTVNLRQGWWKPLEEDDLLRQNPLGRFCHLIRLFHRITGHQLWRLIIHLLLKTRFSRRPVTWPHL</sequence>
<comment type="caution">
    <text evidence="1">The sequence shown here is derived from an EMBL/GenBank/DDBJ whole genome shotgun (WGS) entry which is preliminary data.</text>
</comment>
<evidence type="ECO:0000313" key="1">
    <source>
        <dbReference type="EMBL" id="GFD29101.1"/>
    </source>
</evidence>
<organism evidence="1">
    <name type="scientific">Tanacetum cinerariifolium</name>
    <name type="common">Dalmatian daisy</name>
    <name type="synonym">Chrysanthemum cinerariifolium</name>
    <dbReference type="NCBI Taxonomy" id="118510"/>
    <lineage>
        <taxon>Eukaryota</taxon>
        <taxon>Viridiplantae</taxon>
        <taxon>Streptophyta</taxon>
        <taxon>Embryophyta</taxon>
        <taxon>Tracheophyta</taxon>
        <taxon>Spermatophyta</taxon>
        <taxon>Magnoliopsida</taxon>
        <taxon>eudicotyledons</taxon>
        <taxon>Gunneridae</taxon>
        <taxon>Pentapetalae</taxon>
        <taxon>asterids</taxon>
        <taxon>campanulids</taxon>
        <taxon>Asterales</taxon>
        <taxon>Asteraceae</taxon>
        <taxon>Asteroideae</taxon>
        <taxon>Anthemideae</taxon>
        <taxon>Anthemidinae</taxon>
        <taxon>Tanacetum</taxon>
    </lineage>
</organism>